<feature type="compositionally biased region" description="Low complexity" evidence="5">
    <location>
        <begin position="352"/>
        <end position="369"/>
    </location>
</feature>
<dbReference type="PRINTS" id="PR00455">
    <property type="entry name" value="HTHTETR"/>
</dbReference>
<evidence type="ECO:0000256" key="1">
    <source>
        <dbReference type="ARBA" id="ARBA00023015"/>
    </source>
</evidence>
<dbReference type="PANTHER" id="PTHR30055">
    <property type="entry name" value="HTH-TYPE TRANSCRIPTIONAL REGULATOR RUTR"/>
    <property type="match status" value="1"/>
</dbReference>
<accession>A0A7X0G6G5</accession>
<feature type="domain" description="HTH tetR-type" evidence="6">
    <location>
        <begin position="11"/>
        <end position="71"/>
    </location>
</feature>
<feature type="DNA-binding region" description="H-T-H motif" evidence="4">
    <location>
        <begin position="34"/>
        <end position="53"/>
    </location>
</feature>
<sequence length="378" mass="40082">MARLTRVQQQARTRSAVLAAARQEFIERGYAAAKVDQIASRAQLTRGAVYSNFPGKRALYLAVLVEMVEGAGVVESSRRPESVGEALGSFARVWLERLPLTGETAPEGRLRLRSLAEVVDDEQSRTVLAQIARLEALLLAVGLESCARDGSAPRQVRLAELALTLLGGSGLLAEMAPGFGDVFDRVRACEHLAGLHLADTWAPPYLPFVKPAPTRRDAWSPPAGLTDRLTGDRIDLRADGLVSVLGAHRMEAAEEVVRSARPGERVTVAVVTGDPDETGPLLRLRVADLASCLRRVFPAETWRRLRLVIGDDAVALATAIGLADTGDLAEAAVRVQDGAIVARADGRGAAHAAATAATTETTGPAGTARSTRSRKAGT</sequence>
<keyword evidence="2 4" id="KW-0238">DNA-binding</keyword>
<evidence type="ECO:0000259" key="6">
    <source>
        <dbReference type="PROSITE" id="PS50977"/>
    </source>
</evidence>
<dbReference type="InterPro" id="IPR009057">
    <property type="entry name" value="Homeodomain-like_sf"/>
</dbReference>
<proteinExistence type="predicted"/>
<dbReference type="SUPFAM" id="SSF46689">
    <property type="entry name" value="Homeodomain-like"/>
    <property type="match status" value="1"/>
</dbReference>
<dbReference type="RefSeq" id="WP_185031364.1">
    <property type="nucleotide sequence ID" value="NZ_JACHMQ010000001.1"/>
</dbReference>
<dbReference type="InterPro" id="IPR050109">
    <property type="entry name" value="HTH-type_TetR-like_transc_reg"/>
</dbReference>
<keyword evidence="3" id="KW-0804">Transcription</keyword>
<evidence type="ECO:0000256" key="2">
    <source>
        <dbReference type="ARBA" id="ARBA00023125"/>
    </source>
</evidence>
<dbReference type="AlphaFoldDB" id="A0A7X0G6G5"/>
<reference evidence="7 8" key="1">
    <citation type="submission" date="2020-08" db="EMBL/GenBank/DDBJ databases">
        <title>Sequencing the genomes of 1000 actinobacteria strains.</title>
        <authorList>
            <person name="Klenk H.-P."/>
        </authorList>
    </citation>
    <scope>NUCLEOTIDE SEQUENCE [LARGE SCALE GENOMIC DNA]</scope>
    <source>
        <strain evidence="7 8">DSM 43675</strain>
    </source>
</reference>
<dbReference type="PANTHER" id="PTHR30055:SF234">
    <property type="entry name" value="HTH-TYPE TRANSCRIPTIONAL REGULATOR BETI"/>
    <property type="match status" value="1"/>
</dbReference>
<evidence type="ECO:0000256" key="4">
    <source>
        <dbReference type="PROSITE-ProRule" id="PRU00335"/>
    </source>
</evidence>
<evidence type="ECO:0000313" key="7">
    <source>
        <dbReference type="EMBL" id="MBB6399460.1"/>
    </source>
</evidence>
<keyword evidence="8" id="KW-1185">Reference proteome</keyword>
<feature type="region of interest" description="Disordered" evidence="5">
    <location>
        <begin position="352"/>
        <end position="378"/>
    </location>
</feature>
<dbReference type="GO" id="GO:0003700">
    <property type="term" value="F:DNA-binding transcription factor activity"/>
    <property type="evidence" value="ECO:0007669"/>
    <property type="project" value="TreeGrafter"/>
</dbReference>
<gene>
    <name evidence="7" type="ORF">BKA00_006374</name>
</gene>
<keyword evidence="1" id="KW-0805">Transcription regulation</keyword>
<comment type="caution">
    <text evidence="7">The sequence shown here is derived from an EMBL/GenBank/DDBJ whole genome shotgun (WGS) entry which is preliminary data.</text>
</comment>
<dbReference type="Proteomes" id="UP000546324">
    <property type="component" value="Unassembled WGS sequence"/>
</dbReference>
<dbReference type="Gene3D" id="1.10.357.10">
    <property type="entry name" value="Tetracycline Repressor, domain 2"/>
    <property type="match status" value="1"/>
</dbReference>
<dbReference type="PROSITE" id="PS50977">
    <property type="entry name" value="HTH_TETR_2"/>
    <property type="match status" value="1"/>
</dbReference>
<dbReference type="EMBL" id="JACHMQ010000001">
    <property type="protein sequence ID" value="MBB6399460.1"/>
    <property type="molecule type" value="Genomic_DNA"/>
</dbReference>
<dbReference type="InterPro" id="IPR001647">
    <property type="entry name" value="HTH_TetR"/>
</dbReference>
<organism evidence="7 8">
    <name type="scientific">Actinomadura coerulea</name>
    <dbReference type="NCBI Taxonomy" id="46159"/>
    <lineage>
        <taxon>Bacteria</taxon>
        <taxon>Bacillati</taxon>
        <taxon>Actinomycetota</taxon>
        <taxon>Actinomycetes</taxon>
        <taxon>Streptosporangiales</taxon>
        <taxon>Thermomonosporaceae</taxon>
        <taxon>Actinomadura</taxon>
    </lineage>
</organism>
<protein>
    <submittedName>
        <fullName evidence="7">AcrR family transcriptional regulator</fullName>
    </submittedName>
</protein>
<name>A0A7X0G6G5_9ACTN</name>
<evidence type="ECO:0000256" key="5">
    <source>
        <dbReference type="SAM" id="MobiDB-lite"/>
    </source>
</evidence>
<evidence type="ECO:0000256" key="3">
    <source>
        <dbReference type="ARBA" id="ARBA00023163"/>
    </source>
</evidence>
<dbReference type="Pfam" id="PF00440">
    <property type="entry name" value="TetR_N"/>
    <property type="match status" value="1"/>
</dbReference>
<evidence type="ECO:0000313" key="8">
    <source>
        <dbReference type="Proteomes" id="UP000546324"/>
    </source>
</evidence>
<dbReference type="GO" id="GO:0000976">
    <property type="term" value="F:transcription cis-regulatory region binding"/>
    <property type="evidence" value="ECO:0007669"/>
    <property type="project" value="TreeGrafter"/>
</dbReference>